<accession>A0A6J5M3J0</accession>
<protein>
    <submittedName>
        <fullName evidence="1">Uncharacterized protein</fullName>
    </submittedName>
</protein>
<sequence length="127" mass="15051">MAYIDQDKKKIIAKALKQAFPNLKMSLSVKDYMTLTVKISSSEIFNEFLKKRKEDWEESEYYQDMNLPFNEAMYLRNGIELEHCNSELGKSLRDVIIKAGDWFLESDSQTDYFRTAFFFNIEVYPSK</sequence>
<organism evidence="1">
    <name type="scientific">uncultured Caudovirales phage</name>
    <dbReference type="NCBI Taxonomy" id="2100421"/>
    <lineage>
        <taxon>Viruses</taxon>
        <taxon>Duplodnaviria</taxon>
        <taxon>Heunggongvirae</taxon>
        <taxon>Uroviricota</taxon>
        <taxon>Caudoviricetes</taxon>
        <taxon>Peduoviridae</taxon>
        <taxon>Maltschvirus</taxon>
        <taxon>Maltschvirus maltsch</taxon>
    </lineage>
</organism>
<name>A0A6J5M3J0_9CAUD</name>
<dbReference type="EMBL" id="LR796351">
    <property type="protein sequence ID" value="CAB4139610.1"/>
    <property type="molecule type" value="Genomic_DNA"/>
</dbReference>
<evidence type="ECO:0000313" key="1">
    <source>
        <dbReference type="EMBL" id="CAB4139610.1"/>
    </source>
</evidence>
<gene>
    <name evidence="1" type="ORF">UFOVP338_62</name>
</gene>
<reference evidence="1" key="1">
    <citation type="submission" date="2020-04" db="EMBL/GenBank/DDBJ databases">
        <authorList>
            <person name="Chiriac C."/>
            <person name="Salcher M."/>
            <person name="Ghai R."/>
            <person name="Kavagutti S V."/>
        </authorList>
    </citation>
    <scope>NUCLEOTIDE SEQUENCE</scope>
</reference>
<proteinExistence type="predicted"/>